<reference evidence="4 5" key="1">
    <citation type="submission" date="2007-06" db="EMBL/GenBank/DDBJ databases">
        <authorList>
            <person name="Shimkets L."/>
            <person name="Ferriera S."/>
            <person name="Johnson J."/>
            <person name="Kravitz S."/>
            <person name="Beeson K."/>
            <person name="Sutton G."/>
            <person name="Rogers Y.-H."/>
            <person name="Friedman R."/>
            <person name="Frazier M."/>
            <person name="Venter J.C."/>
        </authorList>
    </citation>
    <scope>NUCLEOTIDE SEQUENCE [LARGE SCALE GENOMIC DNA]</scope>
    <source>
        <strain evidence="4 5">SIR-1</strain>
    </source>
</reference>
<sequence length="528" mass="58650">MSRGGSPVILVSWVSIGGGAGPLLTAMTDSQSPFKGRVEHIYLCTHAVRANTREREALEQTREGLREHPVARAAKLKVCRWKAKASPIEHEPIRRFAERTLLDIRRQHPSAHIVIHLSPGTPAMHAIWLLLGSTGFIDGPLSLIQTADKRGREAGNRAVQLVELNVESWLQRYRTMRLSRADDIDDGQLFDPTRVRSEAMRDVIAKLERWATSPAPVLLLGERGSGKTSLAAWLRARSPFSNPDLDPWPVVVCGQFQANPQLAQSKLFGHVQGAFTGAAENREGLLDAVDGDSLFLDEIADIDRATQRSLMAAVEGRGFYRLGDTELRYSNFRLISATNRSLQRLRQDRILDDDFLDRVAVFVLRIPPLRECREDLPDSWMQVLARISSRVGASLTELEELGRNPKILALLERHRLPGNFRDLERAAHHLLVARAAGAKSSKLVDTVREGLDTRMIATDAVGHIGAGELRGELPLDEGDYTRRVNAYKLRWLRAALAHAGGNKANAAKALGMKESTYKAQLTKLSETE</sequence>
<dbReference type="PANTHER" id="PTHR32071:SF122">
    <property type="entry name" value="SIGMA FACTOR"/>
    <property type="match status" value="1"/>
</dbReference>
<dbReference type="PROSITE" id="PS50045">
    <property type="entry name" value="SIGMA54_INTERACT_4"/>
    <property type="match status" value="1"/>
</dbReference>
<evidence type="ECO:0000256" key="2">
    <source>
        <dbReference type="ARBA" id="ARBA00022840"/>
    </source>
</evidence>
<dbReference type="CDD" id="cd00009">
    <property type="entry name" value="AAA"/>
    <property type="match status" value="1"/>
</dbReference>
<accession>A6G8K5</accession>
<keyword evidence="2" id="KW-0067">ATP-binding</keyword>
<dbReference type="Gene3D" id="1.10.8.60">
    <property type="match status" value="1"/>
</dbReference>
<evidence type="ECO:0000256" key="1">
    <source>
        <dbReference type="ARBA" id="ARBA00022741"/>
    </source>
</evidence>
<dbReference type="Gene3D" id="3.40.50.300">
    <property type="entry name" value="P-loop containing nucleotide triphosphate hydrolases"/>
    <property type="match status" value="1"/>
</dbReference>
<dbReference type="GO" id="GO:0006355">
    <property type="term" value="P:regulation of DNA-templated transcription"/>
    <property type="evidence" value="ECO:0007669"/>
    <property type="project" value="InterPro"/>
</dbReference>
<dbReference type="Proteomes" id="UP000005801">
    <property type="component" value="Unassembled WGS sequence"/>
</dbReference>
<dbReference type="SUPFAM" id="SSF52540">
    <property type="entry name" value="P-loop containing nucleoside triphosphate hydrolases"/>
    <property type="match status" value="1"/>
</dbReference>
<dbReference type="eggNOG" id="COG2204">
    <property type="taxonomic scope" value="Bacteria"/>
</dbReference>
<dbReference type="GO" id="GO:0005524">
    <property type="term" value="F:ATP binding"/>
    <property type="evidence" value="ECO:0007669"/>
    <property type="project" value="UniProtKB-KW"/>
</dbReference>
<dbReference type="STRING" id="391625.PPSIR1_38409"/>
<dbReference type="Pfam" id="PF00158">
    <property type="entry name" value="Sigma54_activat"/>
    <property type="match status" value="1"/>
</dbReference>
<dbReference type="InterPro" id="IPR027417">
    <property type="entry name" value="P-loop_NTPase"/>
</dbReference>
<dbReference type="InterPro" id="IPR003593">
    <property type="entry name" value="AAA+_ATPase"/>
</dbReference>
<evidence type="ECO:0000259" key="3">
    <source>
        <dbReference type="PROSITE" id="PS50045"/>
    </source>
</evidence>
<dbReference type="PANTHER" id="PTHR32071">
    <property type="entry name" value="TRANSCRIPTIONAL REGULATORY PROTEIN"/>
    <property type="match status" value="1"/>
</dbReference>
<evidence type="ECO:0000313" key="5">
    <source>
        <dbReference type="Proteomes" id="UP000005801"/>
    </source>
</evidence>
<comment type="caution">
    <text evidence="4">The sequence shown here is derived from an EMBL/GenBank/DDBJ whole genome shotgun (WGS) entry which is preliminary data.</text>
</comment>
<proteinExistence type="predicted"/>
<feature type="domain" description="Sigma-54 factor interaction" evidence="3">
    <location>
        <begin position="193"/>
        <end position="432"/>
    </location>
</feature>
<dbReference type="AlphaFoldDB" id="A6G8K5"/>
<dbReference type="EMBL" id="ABCS01000040">
    <property type="protein sequence ID" value="EDM77782.1"/>
    <property type="molecule type" value="Genomic_DNA"/>
</dbReference>
<protein>
    <submittedName>
        <fullName evidence="4">Sigma54 specific transcriptional regulator, Fis family protein</fullName>
    </submittedName>
</protein>
<name>A6G8K5_9BACT</name>
<keyword evidence="5" id="KW-1185">Reference proteome</keyword>
<gene>
    <name evidence="4" type="ORF">PPSIR1_38409</name>
</gene>
<dbReference type="SMART" id="SM00382">
    <property type="entry name" value="AAA"/>
    <property type="match status" value="1"/>
</dbReference>
<dbReference type="InterPro" id="IPR002078">
    <property type="entry name" value="Sigma_54_int"/>
</dbReference>
<evidence type="ECO:0000313" key="4">
    <source>
        <dbReference type="EMBL" id="EDM77782.1"/>
    </source>
</evidence>
<keyword evidence="1" id="KW-0547">Nucleotide-binding</keyword>
<organism evidence="4 5">
    <name type="scientific">Plesiocystis pacifica SIR-1</name>
    <dbReference type="NCBI Taxonomy" id="391625"/>
    <lineage>
        <taxon>Bacteria</taxon>
        <taxon>Pseudomonadati</taxon>
        <taxon>Myxococcota</taxon>
        <taxon>Polyangia</taxon>
        <taxon>Nannocystales</taxon>
        <taxon>Nannocystaceae</taxon>
        <taxon>Plesiocystis</taxon>
    </lineage>
</organism>